<feature type="compositionally biased region" description="Polar residues" evidence="1">
    <location>
        <begin position="23"/>
        <end position="34"/>
    </location>
</feature>
<accession>A0ABU7AU31</accession>
<reference evidence="2 3" key="1">
    <citation type="submission" date="2021-07" db="EMBL/GenBank/DDBJ databases">
        <authorList>
            <person name="Palmer J.M."/>
        </authorList>
    </citation>
    <scope>NUCLEOTIDE SEQUENCE [LARGE SCALE GENOMIC DNA]</scope>
    <source>
        <strain evidence="2 3">AT_MEX2019</strain>
        <tissue evidence="2">Muscle</tissue>
    </source>
</reference>
<proteinExistence type="predicted"/>
<feature type="region of interest" description="Disordered" evidence="1">
    <location>
        <begin position="13"/>
        <end position="59"/>
    </location>
</feature>
<dbReference type="EMBL" id="JAHUTI010029756">
    <property type="protein sequence ID" value="MED6241370.1"/>
    <property type="molecule type" value="Genomic_DNA"/>
</dbReference>
<feature type="compositionally biased region" description="Basic and acidic residues" evidence="1">
    <location>
        <begin position="43"/>
        <end position="57"/>
    </location>
</feature>
<sequence length="113" mass="12451">MANMADITNSCSSVLAPSGPAPSVTQPAIPTQLRTRARSRNAWGERERGGGRGREMMLDADDGLGTSSFQTRDVMLLYTRVLLAFDLKITVKYNKTGINLHCIILQKLKRTID</sequence>
<evidence type="ECO:0000256" key="1">
    <source>
        <dbReference type="SAM" id="MobiDB-lite"/>
    </source>
</evidence>
<organism evidence="2 3">
    <name type="scientific">Ataeniobius toweri</name>
    <dbReference type="NCBI Taxonomy" id="208326"/>
    <lineage>
        <taxon>Eukaryota</taxon>
        <taxon>Metazoa</taxon>
        <taxon>Chordata</taxon>
        <taxon>Craniata</taxon>
        <taxon>Vertebrata</taxon>
        <taxon>Euteleostomi</taxon>
        <taxon>Actinopterygii</taxon>
        <taxon>Neopterygii</taxon>
        <taxon>Teleostei</taxon>
        <taxon>Neoteleostei</taxon>
        <taxon>Acanthomorphata</taxon>
        <taxon>Ovalentaria</taxon>
        <taxon>Atherinomorphae</taxon>
        <taxon>Cyprinodontiformes</taxon>
        <taxon>Goodeidae</taxon>
        <taxon>Ataeniobius</taxon>
    </lineage>
</organism>
<dbReference type="Proteomes" id="UP001345963">
    <property type="component" value="Unassembled WGS sequence"/>
</dbReference>
<gene>
    <name evidence="2" type="ORF">ATANTOWER_011704</name>
</gene>
<evidence type="ECO:0000313" key="3">
    <source>
        <dbReference type="Proteomes" id="UP001345963"/>
    </source>
</evidence>
<name>A0ABU7AU31_9TELE</name>
<comment type="caution">
    <text evidence="2">The sequence shown here is derived from an EMBL/GenBank/DDBJ whole genome shotgun (WGS) entry which is preliminary data.</text>
</comment>
<evidence type="ECO:0000313" key="2">
    <source>
        <dbReference type="EMBL" id="MED6241370.1"/>
    </source>
</evidence>
<protein>
    <submittedName>
        <fullName evidence="2">Uncharacterized protein</fullName>
    </submittedName>
</protein>
<keyword evidence="3" id="KW-1185">Reference proteome</keyword>